<dbReference type="EMBL" id="CP045226">
    <property type="protein sequence ID" value="QFS43022.1"/>
    <property type="molecule type" value="Genomic_DNA"/>
</dbReference>
<keyword evidence="1" id="KW-0732">Signal</keyword>
<keyword evidence="3" id="KW-1185">Reference proteome</keyword>
<feature type="signal peptide" evidence="1">
    <location>
        <begin position="1"/>
        <end position="24"/>
    </location>
</feature>
<dbReference type="Proteomes" id="UP000326678">
    <property type="component" value="Chromosome Gxm1"/>
</dbReference>
<proteinExistence type="predicted"/>
<gene>
    <name evidence="2" type="ORF">GXM_00495</name>
</gene>
<evidence type="ECO:0000256" key="1">
    <source>
        <dbReference type="SAM" id="SignalP"/>
    </source>
</evidence>
<accession>A0A5P8VRG8</accession>
<organism evidence="2 3">
    <name type="scientific">Nostoc sphaeroides CCNUC1</name>
    <dbReference type="NCBI Taxonomy" id="2653204"/>
    <lineage>
        <taxon>Bacteria</taxon>
        <taxon>Bacillati</taxon>
        <taxon>Cyanobacteriota</taxon>
        <taxon>Cyanophyceae</taxon>
        <taxon>Nostocales</taxon>
        <taxon>Nostocaceae</taxon>
        <taxon>Nostoc</taxon>
    </lineage>
</organism>
<feature type="chain" id="PRO_5024832614" evidence="1">
    <location>
        <begin position="25"/>
        <end position="38"/>
    </location>
</feature>
<dbReference type="AlphaFoldDB" id="A0A5P8VRG8"/>
<protein>
    <submittedName>
        <fullName evidence="2">Uncharacterized protein</fullName>
    </submittedName>
</protein>
<dbReference type="KEGG" id="nsh:GXM_00495"/>
<evidence type="ECO:0000313" key="3">
    <source>
        <dbReference type="Proteomes" id="UP000326678"/>
    </source>
</evidence>
<name>A0A5P8VRG8_9NOSO</name>
<reference evidence="2 3" key="1">
    <citation type="submission" date="2019-10" db="EMBL/GenBank/DDBJ databases">
        <title>Genomic and transcriptomic insights into the perfect genentic adaptation of a filamentous nitrogen-fixing cyanobacterium to rice fields.</title>
        <authorList>
            <person name="Chen Z."/>
        </authorList>
    </citation>
    <scope>NUCLEOTIDE SEQUENCE [LARGE SCALE GENOMIC DNA]</scope>
    <source>
        <strain evidence="2">CCNUC1</strain>
    </source>
</reference>
<sequence>MIAVAKCFFVNCVCAMPAAGYAYAATQIFGQLDYNTYI</sequence>
<evidence type="ECO:0000313" key="2">
    <source>
        <dbReference type="EMBL" id="QFS43022.1"/>
    </source>
</evidence>